<evidence type="ECO:0000256" key="2">
    <source>
        <dbReference type="ARBA" id="ARBA00022448"/>
    </source>
</evidence>
<dbReference type="GO" id="GO:0007155">
    <property type="term" value="P:cell adhesion"/>
    <property type="evidence" value="ECO:0007669"/>
    <property type="project" value="InterPro"/>
</dbReference>
<evidence type="ECO:0000313" key="5">
    <source>
        <dbReference type="EMBL" id="PLX18850.1"/>
    </source>
</evidence>
<evidence type="ECO:0000256" key="1">
    <source>
        <dbReference type="ARBA" id="ARBA00011028"/>
    </source>
</evidence>
<keyword evidence="2 4" id="KW-0813">Transport</keyword>
<evidence type="ECO:0000256" key="3">
    <source>
        <dbReference type="ARBA" id="ARBA00022729"/>
    </source>
</evidence>
<name>A0A2N5ZJH7_MUIH1</name>
<gene>
    <name evidence="5" type="ORF">C0601_03505</name>
</gene>
<accession>A0A2N5ZJH7</accession>
<dbReference type="Proteomes" id="UP000234857">
    <property type="component" value="Unassembled WGS sequence"/>
</dbReference>
<dbReference type="InterPro" id="IPR006128">
    <property type="entry name" value="Lipoprotein_PsaA-like"/>
</dbReference>
<evidence type="ECO:0000313" key="6">
    <source>
        <dbReference type="Proteomes" id="UP000234857"/>
    </source>
</evidence>
<dbReference type="PANTHER" id="PTHR42953:SF3">
    <property type="entry name" value="HIGH-AFFINITY ZINC UPTAKE SYSTEM PROTEIN ZNUA"/>
    <property type="match status" value="1"/>
</dbReference>
<dbReference type="InterPro" id="IPR006129">
    <property type="entry name" value="AdhesinB"/>
</dbReference>
<reference evidence="5 6" key="1">
    <citation type="submission" date="2017-11" db="EMBL/GenBank/DDBJ databases">
        <title>Genome-resolved metagenomics identifies genetic mobility, metabolic interactions, and unexpected diversity in perchlorate-reducing communities.</title>
        <authorList>
            <person name="Barnum T.P."/>
            <person name="Figueroa I.A."/>
            <person name="Carlstrom C.I."/>
            <person name="Lucas L.N."/>
            <person name="Engelbrektson A.L."/>
            <person name="Coates J.D."/>
        </authorList>
    </citation>
    <scope>NUCLEOTIDE SEQUENCE [LARGE SCALE GENOMIC DNA]</scope>
    <source>
        <strain evidence="5">BM706</strain>
    </source>
</reference>
<comment type="caution">
    <text evidence="5">The sequence shown here is derived from an EMBL/GenBank/DDBJ whole genome shotgun (WGS) entry which is preliminary data.</text>
</comment>
<dbReference type="SUPFAM" id="SSF53807">
    <property type="entry name" value="Helical backbone' metal receptor"/>
    <property type="match status" value="1"/>
</dbReference>
<dbReference type="AlphaFoldDB" id="A0A2N5ZJH7"/>
<sequence>MKKYIFFLFIILCQIYSFSISTIVSIAPEKFFLERIAGDKVDIEVLIRPGVDAHSFSPTPNQLIKISKADIYFTIGLEFEKSLIGKIEKINKKIEIVSLDKVCKKRMMEDPFEMHDDNNSHHKHDDYGYDPHVWTSPSNVIKMASLITEVLSQRYPENKEYFYSRDLKFRNELQKTIKEIKEILSIKKENRIFMIFHPSWGYFADEFELNQIPVEIEGKQPKIRELRHIIDLAKKKKINTLFVQPQYGSNAPKIIADYIGADLEEIYALEYDYINNLISFAKKIRESFEKDTKDNE</sequence>
<dbReference type="InterPro" id="IPR050492">
    <property type="entry name" value="Bact_metal-bind_prot9"/>
</dbReference>
<dbReference type="PANTHER" id="PTHR42953">
    <property type="entry name" value="HIGH-AFFINITY ZINC UPTAKE SYSTEM PROTEIN ZNUA-RELATED"/>
    <property type="match status" value="1"/>
</dbReference>
<dbReference type="Pfam" id="PF01297">
    <property type="entry name" value="ZnuA"/>
    <property type="match status" value="1"/>
</dbReference>
<dbReference type="PRINTS" id="PR00691">
    <property type="entry name" value="ADHESINB"/>
</dbReference>
<dbReference type="GO" id="GO:0030001">
    <property type="term" value="P:metal ion transport"/>
    <property type="evidence" value="ECO:0007669"/>
    <property type="project" value="InterPro"/>
</dbReference>
<dbReference type="GO" id="GO:0046872">
    <property type="term" value="F:metal ion binding"/>
    <property type="evidence" value="ECO:0007669"/>
    <property type="project" value="InterPro"/>
</dbReference>
<protein>
    <submittedName>
        <fullName evidence="5">Zinc ABC transporter substrate-binding protein</fullName>
    </submittedName>
</protein>
<dbReference type="Gene3D" id="3.40.50.1980">
    <property type="entry name" value="Nitrogenase molybdenum iron protein domain"/>
    <property type="match status" value="2"/>
</dbReference>
<organism evidence="5 6">
    <name type="scientific">Muiribacterium halophilum</name>
    <dbReference type="NCBI Taxonomy" id="2053465"/>
    <lineage>
        <taxon>Bacteria</taxon>
        <taxon>Candidatus Muiribacteriota</taxon>
        <taxon>Candidatus Muiribacteriia</taxon>
        <taxon>Candidatus Muiribacteriales</taxon>
        <taxon>Candidatus Muiribacteriaceae</taxon>
        <taxon>Candidatus Muiribacterium</taxon>
    </lineage>
</organism>
<keyword evidence="3" id="KW-0732">Signal</keyword>
<comment type="similarity">
    <text evidence="1 4">Belongs to the bacterial solute-binding protein 9 family.</text>
</comment>
<evidence type="ECO:0000256" key="4">
    <source>
        <dbReference type="RuleBase" id="RU003512"/>
    </source>
</evidence>
<proteinExistence type="inferred from homology"/>
<dbReference type="PRINTS" id="PR00690">
    <property type="entry name" value="ADHESNFAMILY"/>
</dbReference>
<dbReference type="InterPro" id="IPR006127">
    <property type="entry name" value="ZnuA-like"/>
</dbReference>
<dbReference type="EMBL" id="PKTG01000048">
    <property type="protein sequence ID" value="PLX18850.1"/>
    <property type="molecule type" value="Genomic_DNA"/>
</dbReference>